<evidence type="ECO:0000313" key="2">
    <source>
        <dbReference type="EMBL" id="KAK5167804.1"/>
    </source>
</evidence>
<dbReference type="RefSeq" id="XP_064657510.1">
    <property type="nucleotide sequence ID" value="XM_064804740.1"/>
</dbReference>
<comment type="caution">
    <text evidence="2">The sequence shown here is derived from an EMBL/GenBank/DDBJ whole genome shotgun (WGS) entry which is preliminary data.</text>
</comment>
<dbReference type="AlphaFoldDB" id="A0AAV9P4Q5"/>
<dbReference type="EMBL" id="JAVRRT010000011">
    <property type="protein sequence ID" value="KAK5167804.1"/>
    <property type="molecule type" value="Genomic_DNA"/>
</dbReference>
<evidence type="ECO:0000313" key="3">
    <source>
        <dbReference type="Proteomes" id="UP001337655"/>
    </source>
</evidence>
<keyword evidence="3" id="KW-1185">Reference proteome</keyword>
<feature type="region of interest" description="Disordered" evidence="1">
    <location>
        <begin position="385"/>
        <end position="404"/>
    </location>
</feature>
<organism evidence="2 3">
    <name type="scientific">Saxophila tyrrhenica</name>
    <dbReference type="NCBI Taxonomy" id="1690608"/>
    <lineage>
        <taxon>Eukaryota</taxon>
        <taxon>Fungi</taxon>
        <taxon>Dikarya</taxon>
        <taxon>Ascomycota</taxon>
        <taxon>Pezizomycotina</taxon>
        <taxon>Dothideomycetes</taxon>
        <taxon>Dothideomycetidae</taxon>
        <taxon>Mycosphaerellales</taxon>
        <taxon>Extremaceae</taxon>
        <taxon>Saxophila</taxon>
    </lineage>
</organism>
<accession>A0AAV9P4Q5</accession>
<feature type="region of interest" description="Disordered" evidence="1">
    <location>
        <begin position="278"/>
        <end position="302"/>
    </location>
</feature>
<reference evidence="2 3" key="1">
    <citation type="submission" date="2023-08" db="EMBL/GenBank/DDBJ databases">
        <title>Black Yeasts Isolated from many extreme environments.</title>
        <authorList>
            <person name="Coleine C."/>
            <person name="Stajich J.E."/>
            <person name="Selbmann L."/>
        </authorList>
    </citation>
    <scope>NUCLEOTIDE SEQUENCE [LARGE SCALE GENOMIC DNA]</scope>
    <source>
        <strain evidence="2 3">CCFEE 5935</strain>
    </source>
</reference>
<feature type="region of interest" description="Disordered" evidence="1">
    <location>
        <begin position="315"/>
        <end position="371"/>
    </location>
</feature>
<protein>
    <submittedName>
        <fullName evidence="2">Uncharacterized protein</fullName>
    </submittedName>
</protein>
<sequence length="404" mass="44339">MAEALGLAASVIEVSNEAFALGKYLIGIVQDYRNAPYEISQIASELFVYSELMGPLAEHLKAGSVNYSAGFKQSVENIARNTIKLFNELEALMPPTKADGTIDKGVGARLTFAFRKGKIAEVQDKVFRMRDTFRFIKEGYEDQMRRAQPVGTNGMLHGEPVTLSGPGRDSSGNQVNFSVTLVMRPAQSSTYSSAPITREKAEAQPQLRRPEGYLQALRQSPYFSAGVLLSSPSSGMTRAYREAPKDPAVEKIAAREWARRKPSPYAAESGYAPGTEYMTKSRMSRESAESSSETADIPDDAEAARDVDALLASWFGGDNEQSTSGRPALTVVEPEEDEHEIPMPYSRTPPRSPKTARAPSPAGHYVSGSDPFTCDSCNQEVSNNERIEYDQANRIPDPRNTLRM</sequence>
<evidence type="ECO:0000256" key="1">
    <source>
        <dbReference type="SAM" id="MobiDB-lite"/>
    </source>
</evidence>
<gene>
    <name evidence="2" type="ORF">LTR77_007503</name>
</gene>
<name>A0AAV9P4Q5_9PEZI</name>
<dbReference type="GeneID" id="89928839"/>
<dbReference type="Proteomes" id="UP001337655">
    <property type="component" value="Unassembled WGS sequence"/>
</dbReference>
<proteinExistence type="predicted"/>
<feature type="region of interest" description="Disordered" evidence="1">
    <location>
        <begin position="151"/>
        <end position="170"/>
    </location>
</feature>